<reference evidence="3" key="1">
    <citation type="submission" date="2017-09" db="EMBL/GenBank/DDBJ databases">
        <title>Depth-based differentiation of microbial function through sediment-hosted aquifers and enrichment of novel symbionts in the deep terrestrial subsurface.</title>
        <authorList>
            <person name="Probst A.J."/>
            <person name="Ladd B."/>
            <person name="Jarett J.K."/>
            <person name="Geller-Mcgrath D.E."/>
            <person name="Sieber C.M.K."/>
            <person name="Emerson J.B."/>
            <person name="Anantharaman K."/>
            <person name="Thomas B.C."/>
            <person name="Malmstrom R."/>
            <person name="Stieglmeier M."/>
            <person name="Klingl A."/>
            <person name="Woyke T."/>
            <person name="Ryan C.M."/>
            <person name="Banfield J.F."/>
        </authorList>
    </citation>
    <scope>NUCLEOTIDE SEQUENCE [LARGE SCALE GENOMIC DNA]</scope>
</reference>
<feature type="compositionally biased region" description="Basic and acidic residues" evidence="1">
    <location>
        <begin position="20"/>
        <end position="30"/>
    </location>
</feature>
<protein>
    <submittedName>
        <fullName evidence="2">Uncharacterized protein</fullName>
    </submittedName>
</protein>
<dbReference type="Proteomes" id="UP000229615">
    <property type="component" value="Unassembled WGS sequence"/>
</dbReference>
<name>A0A2H0UQU7_9BACT</name>
<evidence type="ECO:0000313" key="3">
    <source>
        <dbReference type="Proteomes" id="UP000229615"/>
    </source>
</evidence>
<organism evidence="2 3">
    <name type="scientific">Candidatus Harrisonbacteria bacterium CG10_big_fil_rev_8_21_14_0_10_44_23</name>
    <dbReference type="NCBI Taxonomy" id="1974585"/>
    <lineage>
        <taxon>Bacteria</taxon>
        <taxon>Candidatus Harrisoniibacteriota</taxon>
    </lineage>
</organism>
<comment type="caution">
    <text evidence="2">The sequence shown here is derived from an EMBL/GenBank/DDBJ whole genome shotgun (WGS) entry which is preliminary data.</text>
</comment>
<proteinExistence type="predicted"/>
<accession>A0A2H0UQU7</accession>
<gene>
    <name evidence="2" type="ORF">COU09_00450</name>
</gene>
<evidence type="ECO:0000313" key="2">
    <source>
        <dbReference type="EMBL" id="PIR88753.1"/>
    </source>
</evidence>
<feature type="region of interest" description="Disordered" evidence="1">
    <location>
        <begin position="1"/>
        <end position="36"/>
    </location>
</feature>
<sequence>MKGPRRASAPRPEAGNDGTPEGREGGRRQGGDQPPYRANYTFLVFFVKGRFAVEGAIGYA</sequence>
<dbReference type="EMBL" id="PFBB01000005">
    <property type="protein sequence ID" value="PIR88753.1"/>
    <property type="molecule type" value="Genomic_DNA"/>
</dbReference>
<dbReference type="AlphaFoldDB" id="A0A2H0UQU7"/>
<evidence type="ECO:0000256" key="1">
    <source>
        <dbReference type="SAM" id="MobiDB-lite"/>
    </source>
</evidence>